<feature type="non-terminal residue" evidence="1">
    <location>
        <position position="83"/>
    </location>
</feature>
<accession>A0A6V7HKF8</accession>
<dbReference type="Proteomes" id="UP000752696">
    <property type="component" value="Unassembled WGS sequence"/>
</dbReference>
<organism evidence="1 2">
    <name type="scientific">Heterotrigona itama</name>
    <dbReference type="NCBI Taxonomy" id="395501"/>
    <lineage>
        <taxon>Eukaryota</taxon>
        <taxon>Metazoa</taxon>
        <taxon>Ecdysozoa</taxon>
        <taxon>Arthropoda</taxon>
        <taxon>Hexapoda</taxon>
        <taxon>Insecta</taxon>
        <taxon>Pterygota</taxon>
        <taxon>Neoptera</taxon>
        <taxon>Endopterygota</taxon>
        <taxon>Hymenoptera</taxon>
        <taxon>Apocrita</taxon>
        <taxon>Aculeata</taxon>
        <taxon>Apoidea</taxon>
        <taxon>Anthophila</taxon>
        <taxon>Apidae</taxon>
        <taxon>Heterotrigona</taxon>
    </lineage>
</organism>
<name>A0A6V7HKF8_9HYME</name>
<evidence type="ECO:0000313" key="2">
    <source>
        <dbReference type="Proteomes" id="UP000752696"/>
    </source>
</evidence>
<protein>
    <submittedName>
        <fullName evidence="1">Uncharacterized protein</fullName>
    </submittedName>
</protein>
<comment type="caution">
    <text evidence="1">The sequence shown here is derived from an EMBL/GenBank/DDBJ whole genome shotgun (WGS) entry which is preliminary data.</text>
</comment>
<dbReference type="EMBL" id="CAJDYZ010013280">
    <property type="protein sequence ID" value="CAD1480993.1"/>
    <property type="molecule type" value="Genomic_DNA"/>
</dbReference>
<sequence>MPKFIPLRLWKYVFKSHDAFKTDAQMWLSAVFTTSALESRNHCREYFNMNHHAVYFENVLLYLYFNKLVLQNSKVIPLPVYSP</sequence>
<keyword evidence="2" id="KW-1185">Reference proteome</keyword>
<evidence type="ECO:0000313" key="1">
    <source>
        <dbReference type="EMBL" id="CAD1480993.1"/>
    </source>
</evidence>
<reference evidence="1" key="1">
    <citation type="submission" date="2020-07" db="EMBL/GenBank/DDBJ databases">
        <authorList>
            <person name="Nazaruddin N."/>
        </authorList>
    </citation>
    <scope>NUCLEOTIDE SEQUENCE</scope>
</reference>
<dbReference type="AlphaFoldDB" id="A0A6V7HKF8"/>
<gene>
    <name evidence="1" type="ORF">MHI_LOCUS975023</name>
</gene>
<proteinExistence type="predicted"/>